<name>A0A2P5VTZ1_GOSBA</name>
<gene>
    <name evidence="2" type="ORF">GOBAR_AA38403</name>
</gene>
<reference evidence="2 3" key="1">
    <citation type="submission" date="2015-01" db="EMBL/GenBank/DDBJ databases">
        <title>Genome of allotetraploid Gossypium barbadense reveals genomic plasticity and fiber elongation in cotton evolution.</title>
        <authorList>
            <person name="Chen X."/>
            <person name="Liu X."/>
            <person name="Zhao B."/>
            <person name="Zheng H."/>
            <person name="Hu Y."/>
            <person name="Lu G."/>
            <person name="Yang C."/>
            <person name="Chen J."/>
            <person name="Shan C."/>
            <person name="Zhang L."/>
            <person name="Zhou Y."/>
            <person name="Wang L."/>
            <person name="Guo W."/>
            <person name="Bai Y."/>
            <person name="Ruan J."/>
            <person name="Shangguan X."/>
            <person name="Mao Y."/>
            <person name="Jiang J."/>
            <person name="Zhu Y."/>
            <person name="Lei J."/>
            <person name="Kang H."/>
            <person name="Chen S."/>
            <person name="He X."/>
            <person name="Wang R."/>
            <person name="Wang Y."/>
            <person name="Chen J."/>
            <person name="Wang L."/>
            <person name="Yu S."/>
            <person name="Wang B."/>
            <person name="Wei J."/>
            <person name="Song S."/>
            <person name="Lu X."/>
            <person name="Gao Z."/>
            <person name="Gu W."/>
            <person name="Deng X."/>
            <person name="Ma D."/>
            <person name="Wang S."/>
            <person name="Liang W."/>
            <person name="Fang L."/>
            <person name="Cai C."/>
            <person name="Zhu X."/>
            <person name="Zhou B."/>
            <person name="Zhang Y."/>
            <person name="Chen Z."/>
            <person name="Xu S."/>
            <person name="Zhu R."/>
            <person name="Wang S."/>
            <person name="Zhang T."/>
            <person name="Zhao G."/>
        </authorList>
    </citation>
    <scope>NUCLEOTIDE SEQUENCE [LARGE SCALE GENOMIC DNA]</scope>
    <source>
        <strain evidence="3">cv. Xinhai21</strain>
        <tissue evidence="2">Leaf</tissue>
    </source>
</reference>
<proteinExistence type="predicted"/>
<accession>A0A2P5VTZ1</accession>
<dbReference type="EMBL" id="KZ670912">
    <property type="protein sequence ID" value="PPR82312.1"/>
    <property type="molecule type" value="Genomic_DNA"/>
</dbReference>
<organism evidence="2 3">
    <name type="scientific">Gossypium barbadense</name>
    <name type="common">Sea Island cotton</name>
    <name type="synonym">Hibiscus barbadensis</name>
    <dbReference type="NCBI Taxonomy" id="3634"/>
    <lineage>
        <taxon>Eukaryota</taxon>
        <taxon>Viridiplantae</taxon>
        <taxon>Streptophyta</taxon>
        <taxon>Embryophyta</taxon>
        <taxon>Tracheophyta</taxon>
        <taxon>Spermatophyta</taxon>
        <taxon>Magnoliopsida</taxon>
        <taxon>eudicotyledons</taxon>
        <taxon>Gunneridae</taxon>
        <taxon>Pentapetalae</taxon>
        <taxon>rosids</taxon>
        <taxon>malvids</taxon>
        <taxon>Malvales</taxon>
        <taxon>Malvaceae</taxon>
        <taxon>Malvoideae</taxon>
        <taxon>Gossypium</taxon>
    </lineage>
</organism>
<sequence>MLHPMLETSDKVHSKMPQARQHTTCKREWIFQTQPVWPQIEHKPTGRPSLRGYSPLITWKSSLSTRRKWAYKCWKKGRKDNQTPSILGTTPSLNIIG</sequence>
<dbReference type="Proteomes" id="UP000239757">
    <property type="component" value="Unassembled WGS sequence"/>
</dbReference>
<protein>
    <submittedName>
        <fullName evidence="2">Uncharacterized protein</fullName>
    </submittedName>
</protein>
<evidence type="ECO:0000256" key="1">
    <source>
        <dbReference type="SAM" id="MobiDB-lite"/>
    </source>
</evidence>
<feature type="region of interest" description="Disordered" evidence="1">
    <location>
        <begin position="1"/>
        <end position="20"/>
    </location>
</feature>
<evidence type="ECO:0000313" key="2">
    <source>
        <dbReference type="EMBL" id="PPR82312.1"/>
    </source>
</evidence>
<evidence type="ECO:0000313" key="3">
    <source>
        <dbReference type="Proteomes" id="UP000239757"/>
    </source>
</evidence>
<dbReference type="AlphaFoldDB" id="A0A2P5VTZ1"/>